<dbReference type="Pfam" id="PF01345">
    <property type="entry name" value="DUF11"/>
    <property type="match status" value="2"/>
</dbReference>
<dbReference type="Pfam" id="PF07995">
    <property type="entry name" value="GSDH"/>
    <property type="match status" value="1"/>
</dbReference>
<dbReference type="RefSeq" id="WP_129603950.1">
    <property type="nucleotide sequence ID" value="NZ_SBLB01000006.1"/>
</dbReference>
<feature type="domain" description="Glucose/Sorbosone dehydrogenase" evidence="3">
    <location>
        <begin position="123"/>
        <end position="279"/>
    </location>
</feature>
<dbReference type="Gene3D" id="2.60.40.10">
    <property type="entry name" value="Immunoglobulins"/>
    <property type="match status" value="2"/>
</dbReference>
<dbReference type="SUPFAM" id="SSF50952">
    <property type="entry name" value="Soluble quinoprotein glucose dehydrogenase"/>
    <property type="match status" value="1"/>
</dbReference>
<evidence type="ECO:0000313" key="5">
    <source>
        <dbReference type="Proteomes" id="UP000290407"/>
    </source>
</evidence>
<dbReference type="InterPro" id="IPR051172">
    <property type="entry name" value="Chlamydia_OmcB"/>
</dbReference>
<evidence type="ECO:0000259" key="2">
    <source>
        <dbReference type="Pfam" id="PF01345"/>
    </source>
</evidence>
<feature type="domain" description="DUF11" evidence="2">
    <location>
        <begin position="448"/>
        <end position="558"/>
    </location>
</feature>
<dbReference type="PANTHER" id="PTHR34819">
    <property type="entry name" value="LARGE CYSTEINE-RICH PERIPLASMIC PROTEIN OMCB"/>
    <property type="match status" value="1"/>
</dbReference>
<dbReference type="EMBL" id="SBLB01000006">
    <property type="protein sequence ID" value="RYC68062.1"/>
    <property type="molecule type" value="Genomic_DNA"/>
</dbReference>
<reference evidence="4 5" key="1">
    <citation type="submission" date="2019-01" db="EMBL/GenBank/DDBJ databases">
        <title>Spirosoma flava sp. nov., a propanil-degrading bacterium isolated from herbicide-contaminated soil.</title>
        <authorList>
            <person name="Zhang L."/>
            <person name="Jiang J.-D."/>
        </authorList>
    </citation>
    <scope>NUCLEOTIDE SEQUENCE [LARGE SCALE GENOMIC DNA]</scope>
    <source>
        <strain evidence="4 5">TY50</strain>
    </source>
</reference>
<proteinExistence type="predicted"/>
<evidence type="ECO:0000313" key="4">
    <source>
        <dbReference type="EMBL" id="RYC68062.1"/>
    </source>
</evidence>
<organism evidence="4 5">
    <name type="scientific">Spirosoma sordidisoli</name>
    <dbReference type="NCBI Taxonomy" id="2502893"/>
    <lineage>
        <taxon>Bacteria</taxon>
        <taxon>Pseudomonadati</taxon>
        <taxon>Bacteroidota</taxon>
        <taxon>Cytophagia</taxon>
        <taxon>Cytophagales</taxon>
        <taxon>Cytophagaceae</taxon>
        <taxon>Spirosoma</taxon>
    </lineage>
</organism>
<dbReference type="InterPro" id="IPR012938">
    <property type="entry name" value="Glc/Sorbosone_DH"/>
</dbReference>
<dbReference type="NCBIfam" id="TIGR01451">
    <property type="entry name" value="B_ant_repeat"/>
    <property type="match status" value="1"/>
</dbReference>
<keyword evidence="5" id="KW-1185">Reference proteome</keyword>
<comment type="caution">
    <text evidence="4">The sequence shown here is derived from an EMBL/GenBank/DDBJ whole genome shotgun (WGS) entry which is preliminary data.</text>
</comment>
<feature type="region of interest" description="Disordered" evidence="1">
    <location>
        <begin position="700"/>
        <end position="728"/>
    </location>
</feature>
<dbReference type="InterPro" id="IPR011042">
    <property type="entry name" value="6-blade_b-propeller_TolB-like"/>
</dbReference>
<accession>A0A4Q2UHR5</accession>
<evidence type="ECO:0000259" key="3">
    <source>
        <dbReference type="Pfam" id="PF07995"/>
    </source>
</evidence>
<dbReference type="InterPro" id="IPR001434">
    <property type="entry name" value="OmcB-like_DUF11"/>
</dbReference>
<dbReference type="InterPro" id="IPR047589">
    <property type="entry name" value="DUF11_rpt"/>
</dbReference>
<sequence length="728" mass="78582">MARGIGIKGGACWLFVLAIVASQNLAVAQPRSLHPHVTVDTYMFLSRAGVRLVQDPVSRTLFYADTEGNVFQLRPTPTGGLPEEVPVAGVAQHGIDYLQGLAFADSTLILVGIRRFPYEGVGRVAKGRLKADGSRQWSTLLETAPYANSNTAFDHAFNGVCVSPDQDSVYIASGSRTDHGEVQDAGGRFPNLRETALTARIFRLPLAAENLFLPNNDEAVRQSGLLFCEGVRNTFDMAFNSEGRLFGAENAGNRSDPEELNWLRPGRHYGFPWLIGGNETPQQFPDYNPDADPLLSAGYRTEGFRTDPAYPPRPAIPFASAIVNTGPDAWFVIDPATRQAVPSSEITSFTPHASPLGLVFDTDSSLADFTGSGFVLGYTNGRGLDLSSIRLQYNPTVDNYRMQVNRVAEGFNLPVDAALVGTTLYVLERGRQAISRVRFRRRVYPQADLSLAMTVQQRTPAVGEEVQFTVTVENQGPADAQSVVVDNRLPAGLVFSRSADFRQIPGSIQDTVQSLAAHTIRSLSYWARVARPGQYRNAAQILKAAVTDPDSEPDTGTADGEDDNATVDFRTYPDNGALYASDNPVAQPLPAVLPNQPLPDPARPDLSVHMALDKQVLERNQVLQVKMTIRNDGGAGAEAVQVRCQLPANVQFIPTPGWMLAGTELISDPVSLAPGQSLGRTVPLRAVAPGLLVIKATLTGPADADSTPNNGYENGEDDEAHVAGRVLP</sequence>
<evidence type="ECO:0000256" key="1">
    <source>
        <dbReference type="SAM" id="MobiDB-lite"/>
    </source>
</evidence>
<dbReference type="InterPro" id="IPR013783">
    <property type="entry name" value="Ig-like_fold"/>
</dbReference>
<feature type="domain" description="DUF11" evidence="2">
    <location>
        <begin position="605"/>
        <end position="710"/>
    </location>
</feature>
<gene>
    <name evidence="4" type="ORF">EQG79_21650</name>
</gene>
<dbReference type="Proteomes" id="UP000290407">
    <property type="component" value="Unassembled WGS sequence"/>
</dbReference>
<dbReference type="InterPro" id="IPR011041">
    <property type="entry name" value="Quinoprot_gluc/sorb_DH_b-prop"/>
</dbReference>
<dbReference type="AlphaFoldDB" id="A0A4Q2UHR5"/>
<name>A0A4Q2UHR5_9BACT</name>
<feature type="compositionally biased region" description="Acidic residues" evidence="1">
    <location>
        <begin position="549"/>
        <end position="565"/>
    </location>
</feature>
<dbReference type="Gene3D" id="2.120.10.30">
    <property type="entry name" value="TolB, C-terminal domain"/>
    <property type="match status" value="1"/>
</dbReference>
<dbReference type="PANTHER" id="PTHR34819:SF3">
    <property type="entry name" value="CELL SURFACE PROTEIN"/>
    <property type="match status" value="1"/>
</dbReference>
<protein>
    <submittedName>
        <fullName evidence="4">DUF11 domain-containing protein</fullName>
    </submittedName>
</protein>
<feature type="region of interest" description="Disordered" evidence="1">
    <location>
        <begin position="545"/>
        <end position="573"/>
    </location>
</feature>